<evidence type="ECO:0000313" key="3">
    <source>
        <dbReference type="Proteomes" id="UP000025061"/>
    </source>
</evidence>
<feature type="chain" id="PRO_5001578365" evidence="1">
    <location>
        <begin position="27"/>
        <end position="103"/>
    </location>
</feature>
<protein>
    <submittedName>
        <fullName evidence="2">Putative lipoprotein</fullName>
    </submittedName>
</protein>
<dbReference type="EMBL" id="ARYI01000006">
    <property type="protein sequence ID" value="KCZ94868.1"/>
    <property type="molecule type" value="Genomic_DNA"/>
</dbReference>
<keyword evidence="1" id="KW-0732">Signal</keyword>
<keyword evidence="3" id="KW-1185">Reference proteome</keyword>
<dbReference type="OrthoDB" id="7620610at2"/>
<dbReference type="Proteomes" id="UP000025061">
    <property type="component" value="Unassembled WGS sequence"/>
</dbReference>
<gene>
    <name evidence="2" type="ORF">HHI_08738</name>
</gene>
<organism evidence="2 3">
    <name type="scientific">Hyphomonas hirschiana VP5</name>
    <dbReference type="NCBI Taxonomy" id="1280951"/>
    <lineage>
        <taxon>Bacteria</taxon>
        <taxon>Pseudomonadati</taxon>
        <taxon>Pseudomonadota</taxon>
        <taxon>Alphaproteobacteria</taxon>
        <taxon>Hyphomonadales</taxon>
        <taxon>Hyphomonadaceae</taxon>
        <taxon>Hyphomonas</taxon>
    </lineage>
</organism>
<name>A0A059FWM2_9PROT</name>
<accession>A0A059FWM2</accession>
<keyword evidence="2" id="KW-0449">Lipoprotein</keyword>
<dbReference type="RefSeq" id="WP_035591339.1">
    <property type="nucleotide sequence ID" value="NZ_ARYI01000006.1"/>
</dbReference>
<dbReference type="PATRIC" id="fig|1280951.3.peg.1764"/>
<sequence>MINLLKTSIAAFAVSILAACATPATNETVDTSEKIAASMEGKMTDDGTVVVCRSMQVTGSRFPAKECKSEKVWKEFDAIMAENAKSSTDRIQRVNSGCANGPC</sequence>
<feature type="signal peptide" evidence="1">
    <location>
        <begin position="1"/>
        <end position="26"/>
    </location>
</feature>
<evidence type="ECO:0000313" key="2">
    <source>
        <dbReference type="EMBL" id="KCZ94868.1"/>
    </source>
</evidence>
<reference evidence="2 3" key="1">
    <citation type="submission" date="2013-04" db="EMBL/GenBank/DDBJ databases">
        <title>Hyphomonas hirschiana VP5 Genome Sequencing.</title>
        <authorList>
            <person name="Lai Q."/>
            <person name="Shao Z."/>
        </authorList>
    </citation>
    <scope>NUCLEOTIDE SEQUENCE [LARGE SCALE GENOMIC DNA]</scope>
    <source>
        <strain evidence="2 3">VP5</strain>
    </source>
</reference>
<proteinExistence type="predicted"/>
<comment type="caution">
    <text evidence="2">The sequence shown here is derived from an EMBL/GenBank/DDBJ whole genome shotgun (WGS) entry which is preliminary data.</text>
</comment>
<dbReference type="AlphaFoldDB" id="A0A059FWM2"/>
<evidence type="ECO:0000256" key="1">
    <source>
        <dbReference type="SAM" id="SignalP"/>
    </source>
</evidence>
<dbReference type="PROSITE" id="PS51257">
    <property type="entry name" value="PROKAR_LIPOPROTEIN"/>
    <property type="match status" value="1"/>
</dbReference>